<proteinExistence type="predicted"/>
<keyword evidence="2" id="KW-1185">Reference proteome</keyword>
<accession>A0A368JYU9</accession>
<dbReference type="AlphaFoldDB" id="A0A368JYU9"/>
<evidence type="ECO:0000313" key="1">
    <source>
        <dbReference type="EMBL" id="RCS21363.1"/>
    </source>
</evidence>
<protein>
    <submittedName>
        <fullName evidence="1">Uncharacterized protein</fullName>
    </submittedName>
</protein>
<organism evidence="1 2">
    <name type="scientific">Phyllobacterium salinisoli</name>
    <dbReference type="NCBI Taxonomy" id="1899321"/>
    <lineage>
        <taxon>Bacteria</taxon>
        <taxon>Pseudomonadati</taxon>
        <taxon>Pseudomonadota</taxon>
        <taxon>Alphaproteobacteria</taxon>
        <taxon>Hyphomicrobiales</taxon>
        <taxon>Phyllobacteriaceae</taxon>
        <taxon>Phyllobacterium</taxon>
    </lineage>
</organism>
<sequence length="77" mass="8305">MPVSIETISSFVPETRLDVLRDHATLGIDSAVARVISQIYELPSCPVSNCSDEELLFNAALGLADIEPAHRIVALVD</sequence>
<gene>
    <name evidence="1" type="ORF">DUT91_24675</name>
</gene>
<dbReference type="EMBL" id="QOZG01000058">
    <property type="protein sequence ID" value="RCS21363.1"/>
    <property type="molecule type" value="Genomic_DNA"/>
</dbReference>
<reference evidence="1 2" key="1">
    <citation type="submission" date="2018-07" db="EMBL/GenBank/DDBJ databases">
        <title>The draft genome of Phyllobacterium salinisoli.</title>
        <authorList>
            <person name="Liu L."/>
            <person name="Li L."/>
            <person name="Zhang X."/>
            <person name="Liang L."/>
        </authorList>
    </citation>
    <scope>NUCLEOTIDE SEQUENCE [LARGE SCALE GENOMIC DNA]</scope>
    <source>
        <strain evidence="1 2">LLAN61</strain>
    </source>
</reference>
<name>A0A368JYU9_9HYPH</name>
<evidence type="ECO:0000313" key="2">
    <source>
        <dbReference type="Proteomes" id="UP000253420"/>
    </source>
</evidence>
<comment type="caution">
    <text evidence="1">The sequence shown here is derived from an EMBL/GenBank/DDBJ whole genome shotgun (WGS) entry which is preliminary data.</text>
</comment>
<dbReference type="Proteomes" id="UP000253420">
    <property type="component" value="Unassembled WGS sequence"/>
</dbReference>